<gene>
    <name evidence="3" type="ORF">Vbra_6744</name>
</gene>
<organism evidence="3 4">
    <name type="scientific">Vitrella brassicaformis (strain CCMP3155)</name>
    <dbReference type="NCBI Taxonomy" id="1169540"/>
    <lineage>
        <taxon>Eukaryota</taxon>
        <taxon>Sar</taxon>
        <taxon>Alveolata</taxon>
        <taxon>Colpodellida</taxon>
        <taxon>Vitrellaceae</taxon>
        <taxon>Vitrella</taxon>
    </lineage>
</organism>
<dbReference type="EMBL" id="CDMY01000040">
    <property type="protein sequence ID" value="CEL92006.1"/>
    <property type="molecule type" value="Genomic_DNA"/>
</dbReference>
<keyword evidence="2" id="KW-0472">Membrane</keyword>
<sequence length="758" mass="84138">MANPFSSSPQQTPTAPPPDGIDLEAAAKPAETTSTALAAMMPKQLFLMRFEDKELEKAFWREQRARLDPSTRAFRIGVAALFVQMGLFIMRSWMLYGNKEEDTDNLGDTLFGIQIGVQAFLVILGGIYPILPPKALERVPMLPYFCALLIVWPISCDRLVALMLGLKHDDFCRETVTCLATAPVERTVEVDCNFDGVPLIPHSSTLLPFFLIYIGILASFYGVAFYVPLLASLPGFLFVALLEGSTGPTQLSDWNFWLEWAILVVFVFLLLACVLYINEKHHRTIFALQRQLQKTPPPPPAAGGAPPAFAPYYGASGFASPEMPTITVQGESREADRPIGVTIPPLMSLSQGFLDAEAVQPAVAASVSRPASAHPLPPRPPKPPLPAPSIVVPPKQEPLPGVPEDVLFALERDNFTAQHAYALVHPSVDAEVTRRFVEILLMMMSVSGHPAAGEGERALRERISLDLRKLMKEALKTKTFSFHPSTRQGVTSIEVKTGRIWIELKSQRIDTAGSIMMELGNWTSSLLFTQLMQDAAREKRKTAGSPTSSVTDVGDAVGRFGVWLGGLFSHHNIDEGKDDEQQNSSQQQPATNNGTFSKSTCRELLECAHRFASEVEKVEYGHGDRRNRLLSDLHCLAPSVWEEPHGYLVGQTQMDHLAFMYSVQHTDVYIRIWNQYEPKTQVEVLHQSHPSYRVYFKKWVRGKLVQPKDSYISVRSAKLKMQDVLYEIQFEGVEAGAVTSRPPSVPPSPRLPPNGTWN</sequence>
<keyword evidence="4" id="KW-1185">Reference proteome</keyword>
<keyword evidence="2" id="KW-0812">Transmembrane</keyword>
<keyword evidence="2" id="KW-1133">Transmembrane helix</keyword>
<evidence type="ECO:0000256" key="2">
    <source>
        <dbReference type="SAM" id="Phobius"/>
    </source>
</evidence>
<evidence type="ECO:0000313" key="3">
    <source>
        <dbReference type="EMBL" id="CEL92006.1"/>
    </source>
</evidence>
<feature type="region of interest" description="Disordered" evidence="1">
    <location>
        <begin position="574"/>
        <end position="596"/>
    </location>
</feature>
<dbReference type="AlphaFoldDB" id="A0A0G4E9E9"/>
<evidence type="ECO:0000256" key="1">
    <source>
        <dbReference type="SAM" id="MobiDB-lite"/>
    </source>
</evidence>
<proteinExistence type="predicted"/>
<dbReference type="VEuPathDB" id="CryptoDB:Vbra_6744"/>
<feature type="region of interest" description="Disordered" evidence="1">
    <location>
        <begin position="738"/>
        <end position="758"/>
    </location>
</feature>
<feature type="transmembrane region" description="Helical" evidence="2">
    <location>
        <begin position="142"/>
        <end position="166"/>
    </location>
</feature>
<reference evidence="3 4" key="1">
    <citation type="submission" date="2014-11" db="EMBL/GenBank/DDBJ databases">
        <authorList>
            <person name="Zhu J."/>
            <person name="Qi W."/>
            <person name="Song R."/>
        </authorList>
    </citation>
    <scope>NUCLEOTIDE SEQUENCE [LARGE SCALE GENOMIC DNA]</scope>
</reference>
<protein>
    <submittedName>
        <fullName evidence="3">Uncharacterized protein</fullName>
    </submittedName>
</protein>
<feature type="region of interest" description="Disordered" evidence="1">
    <location>
        <begin position="1"/>
        <end position="23"/>
    </location>
</feature>
<accession>A0A0G4E9E9</accession>
<feature type="compositionally biased region" description="Low complexity" evidence="1">
    <location>
        <begin position="1"/>
        <end position="13"/>
    </location>
</feature>
<feature type="transmembrane region" description="Helical" evidence="2">
    <location>
        <begin position="110"/>
        <end position="130"/>
    </location>
</feature>
<feature type="transmembrane region" description="Helical" evidence="2">
    <location>
        <begin position="73"/>
        <end position="90"/>
    </location>
</feature>
<feature type="compositionally biased region" description="Polar residues" evidence="1">
    <location>
        <begin position="582"/>
        <end position="596"/>
    </location>
</feature>
<dbReference type="InParanoid" id="A0A0G4E9E9"/>
<name>A0A0G4E9E9_VITBC</name>
<feature type="transmembrane region" description="Helical" evidence="2">
    <location>
        <begin position="209"/>
        <end position="242"/>
    </location>
</feature>
<feature type="transmembrane region" description="Helical" evidence="2">
    <location>
        <begin position="254"/>
        <end position="277"/>
    </location>
</feature>
<feature type="compositionally biased region" description="Pro residues" evidence="1">
    <location>
        <begin position="743"/>
        <end position="752"/>
    </location>
</feature>
<evidence type="ECO:0000313" key="4">
    <source>
        <dbReference type="Proteomes" id="UP000041254"/>
    </source>
</evidence>
<dbReference type="Proteomes" id="UP000041254">
    <property type="component" value="Unassembled WGS sequence"/>
</dbReference>